<dbReference type="InterPro" id="IPR050683">
    <property type="entry name" value="Bact_Polysacc_Export_ATP-bd"/>
</dbReference>
<reference evidence="6 7" key="1">
    <citation type="submission" date="2021-05" db="EMBL/GenBank/DDBJ databases">
        <title>Roseococcus sp. XZZS9, whole genome shotgun sequencing project.</title>
        <authorList>
            <person name="Zhao G."/>
            <person name="Shen L."/>
        </authorList>
    </citation>
    <scope>NUCLEOTIDE SEQUENCE [LARGE SCALE GENOMIC DNA]</scope>
    <source>
        <strain evidence="6 7">XZZS9</strain>
    </source>
</reference>
<dbReference type="SMART" id="SM00382">
    <property type="entry name" value="AAA"/>
    <property type="match status" value="1"/>
</dbReference>
<dbReference type="InterPro" id="IPR027417">
    <property type="entry name" value="P-loop_NTPase"/>
</dbReference>
<keyword evidence="4 6" id="KW-0067">ATP-binding</keyword>
<sequence length="232" mass="26023">MPTPGALLSTGSKHPQPRIEAIELSKIFRTDIGARPVLDRISFSVGPRDRLAILGRNGAGKSTLIQILSGCLKPTSGEVIRTMTMSWPLALGSQFEGMLTGYDNVRFISKLYNQNYDEIIDFVEDFTELGSHLNIQTRFYSSGMQMRLAFALSLAIDFDCMLIDEVLMVGDARFQRKCHIELFEKRANKTMIMAVHSAPFVTEFCNLALVLKNGRGRVFEDVKFATRIYATL</sequence>
<evidence type="ECO:0000313" key="7">
    <source>
        <dbReference type="Proteomes" id="UP000766336"/>
    </source>
</evidence>
<keyword evidence="7" id="KW-1185">Reference proteome</keyword>
<comment type="caution">
    <text evidence="6">The sequence shown here is derived from an EMBL/GenBank/DDBJ whole genome shotgun (WGS) entry which is preliminary data.</text>
</comment>
<dbReference type="InterPro" id="IPR003593">
    <property type="entry name" value="AAA+_ATPase"/>
</dbReference>
<dbReference type="SUPFAM" id="SSF52540">
    <property type="entry name" value="P-loop containing nucleoside triphosphate hydrolases"/>
    <property type="match status" value="1"/>
</dbReference>
<dbReference type="InterPro" id="IPR015860">
    <property type="entry name" value="ABC_transpr_TagH-like"/>
</dbReference>
<dbReference type="CDD" id="cd03220">
    <property type="entry name" value="ABC_KpsT_Wzt"/>
    <property type="match status" value="1"/>
</dbReference>
<evidence type="ECO:0000256" key="1">
    <source>
        <dbReference type="ARBA" id="ARBA00005417"/>
    </source>
</evidence>
<comment type="similarity">
    <text evidence="1">Belongs to the ABC transporter superfamily.</text>
</comment>
<protein>
    <submittedName>
        <fullName evidence="6">ABC transporter ATP-binding protein</fullName>
    </submittedName>
</protein>
<dbReference type="EMBL" id="JAHCDA010000004">
    <property type="protein sequence ID" value="MBS7813376.1"/>
    <property type="molecule type" value="Genomic_DNA"/>
</dbReference>
<dbReference type="PANTHER" id="PTHR46743">
    <property type="entry name" value="TEICHOIC ACIDS EXPORT ATP-BINDING PROTEIN TAGH"/>
    <property type="match status" value="1"/>
</dbReference>
<dbReference type="Gene3D" id="3.40.50.300">
    <property type="entry name" value="P-loop containing nucleotide triphosphate hydrolases"/>
    <property type="match status" value="1"/>
</dbReference>
<evidence type="ECO:0000259" key="5">
    <source>
        <dbReference type="PROSITE" id="PS50893"/>
    </source>
</evidence>
<dbReference type="PANTHER" id="PTHR46743:SF2">
    <property type="entry name" value="TEICHOIC ACIDS EXPORT ATP-BINDING PROTEIN TAGH"/>
    <property type="match status" value="1"/>
</dbReference>
<dbReference type="PROSITE" id="PS00211">
    <property type="entry name" value="ABC_TRANSPORTER_1"/>
    <property type="match status" value="1"/>
</dbReference>
<dbReference type="GO" id="GO:0005524">
    <property type="term" value="F:ATP binding"/>
    <property type="evidence" value="ECO:0007669"/>
    <property type="project" value="UniProtKB-KW"/>
</dbReference>
<keyword evidence="2" id="KW-0813">Transport</keyword>
<feature type="domain" description="ABC transporter" evidence="5">
    <location>
        <begin position="22"/>
        <end position="232"/>
    </location>
</feature>
<dbReference type="Pfam" id="PF00005">
    <property type="entry name" value="ABC_tran"/>
    <property type="match status" value="1"/>
</dbReference>
<proteinExistence type="inferred from homology"/>
<keyword evidence="3" id="KW-0547">Nucleotide-binding</keyword>
<dbReference type="InterPro" id="IPR003439">
    <property type="entry name" value="ABC_transporter-like_ATP-bd"/>
</dbReference>
<evidence type="ECO:0000256" key="4">
    <source>
        <dbReference type="ARBA" id="ARBA00022840"/>
    </source>
</evidence>
<evidence type="ECO:0000256" key="3">
    <source>
        <dbReference type="ARBA" id="ARBA00022741"/>
    </source>
</evidence>
<evidence type="ECO:0000256" key="2">
    <source>
        <dbReference type="ARBA" id="ARBA00022448"/>
    </source>
</evidence>
<organism evidence="6 7">
    <name type="scientific">Roseococcus pinisoli</name>
    <dbReference type="NCBI Taxonomy" id="2835040"/>
    <lineage>
        <taxon>Bacteria</taxon>
        <taxon>Pseudomonadati</taxon>
        <taxon>Pseudomonadota</taxon>
        <taxon>Alphaproteobacteria</taxon>
        <taxon>Acetobacterales</taxon>
        <taxon>Roseomonadaceae</taxon>
        <taxon>Roseococcus</taxon>
    </lineage>
</organism>
<evidence type="ECO:0000313" key="6">
    <source>
        <dbReference type="EMBL" id="MBS7813376.1"/>
    </source>
</evidence>
<dbReference type="PROSITE" id="PS50893">
    <property type="entry name" value="ABC_TRANSPORTER_2"/>
    <property type="match status" value="1"/>
</dbReference>
<name>A0ABS5QI47_9PROT</name>
<dbReference type="InterPro" id="IPR017871">
    <property type="entry name" value="ABC_transporter-like_CS"/>
</dbReference>
<dbReference type="Proteomes" id="UP000766336">
    <property type="component" value="Unassembled WGS sequence"/>
</dbReference>
<accession>A0ABS5QI47</accession>
<gene>
    <name evidence="6" type="ORF">KHU32_20710</name>
</gene>